<dbReference type="InterPro" id="IPR011050">
    <property type="entry name" value="Pectin_lyase_fold/virulence"/>
</dbReference>
<dbReference type="InterPro" id="IPR012334">
    <property type="entry name" value="Pectin_lyas_fold"/>
</dbReference>
<proteinExistence type="predicted"/>
<dbReference type="RefSeq" id="WP_338482140.1">
    <property type="nucleotide sequence ID" value="NZ_CP145163.1"/>
</dbReference>
<gene>
    <name evidence="1" type="ORF">LM286_09305</name>
</gene>
<protein>
    <recommendedName>
        <fullName evidence="3">Tail spike TSP1/Gp66 N-terminal domain-containing protein</fullName>
    </recommendedName>
</protein>
<organism evidence="1 2">
    <name type="scientific">Raoultella ornithinolytica</name>
    <name type="common">Klebsiella ornithinolytica</name>
    <dbReference type="NCBI Taxonomy" id="54291"/>
    <lineage>
        <taxon>Bacteria</taxon>
        <taxon>Pseudomonadati</taxon>
        <taxon>Pseudomonadota</taxon>
        <taxon>Gammaproteobacteria</taxon>
        <taxon>Enterobacterales</taxon>
        <taxon>Enterobacteriaceae</taxon>
        <taxon>Klebsiella/Raoultella group</taxon>
        <taxon>Raoultella</taxon>
    </lineage>
</organism>
<evidence type="ECO:0000313" key="1">
    <source>
        <dbReference type="EMBL" id="WWC13486.1"/>
    </source>
</evidence>
<evidence type="ECO:0000313" key="2">
    <source>
        <dbReference type="Proteomes" id="UP001350972"/>
    </source>
</evidence>
<accession>A0ABZ2E1M0</accession>
<dbReference type="SUPFAM" id="SSF51126">
    <property type="entry name" value="Pectin lyase-like"/>
    <property type="match status" value="1"/>
</dbReference>
<sequence>MSTYKTKNPLGSAAVKDLYDNAENVDKFVNDRTKEELDDRLGVLRKTWYGMEMIFSRFITYITGRGEQAVAAIGWQELGNWAVGLAVDNRQQIVYYNGSWYKYLGELEHVIAGDSPENDGGVWSAANPTGKWSNIGDAALRSNLGSGEGTKNIGSGLTTLDKLLRVNIRQFGAHSRTEEGYETFDSGAAIQSAIEYVRGLGGGEVFFPAGDWHCSSLTQPAMLPGDDGTVAPAFIATGNDQNIAPEPVTTMYAALRSYHNVTLVGAGKGVTTISGDWGINSGQIGPDAGIGIYFGAESKSKNITYGLLGITLKNFFIGRYVDGISENSKEDDLYILNCGISGIIQGQERCISGEIVIAGCYSGDVIGGHWTQRNNSQNAANIPPYPAADVHLLGWADASPVDNYVAAQHSVPWGARHVAIDNFFDTYFFKSANSRTTANGGRLSNTSDNTGAIPSWYGIAGRARTVLSRYGRQINNMDIFNLKLLRQHRTPIYVSTPSGRNPVHQAYIEGIGLVNPGLPKGAGNYFGIDVVDPLRPGRSGIGYMLGEGGVQLDFFTEASNNQHVPLISSNKVKSAPETALAYVKTMTDSGEIDRVSVWDGVNTDIRFMRDYSSALSQPLAFSLGGPTFRYAVGYFTPKLLVGGNQLSLSVVRGYYVRNGNTITASVQFQSAGSITMGAGDIVISGLPFTIPDGVISVHHGQVTLFSLAASGVVAMPLFNEATPTITLIKDSKGTKLNGSETSAGVLYLNLSFTMSIVG</sequence>
<dbReference type="EMBL" id="CP145163">
    <property type="protein sequence ID" value="WWC13486.1"/>
    <property type="molecule type" value="Genomic_DNA"/>
</dbReference>
<dbReference type="Proteomes" id="UP001350972">
    <property type="component" value="Chromosome"/>
</dbReference>
<name>A0ABZ2E1M0_RAOOR</name>
<dbReference type="Gene3D" id="2.160.20.10">
    <property type="entry name" value="Single-stranded right-handed beta-helix, Pectin lyase-like"/>
    <property type="match status" value="1"/>
</dbReference>
<keyword evidence="2" id="KW-1185">Reference proteome</keyword>
<reference evidence="1 2" key="1">
    <citation type="submission" date="2024-02" db="EMBL/GenBank/DDBJ databases">
        <title>Tn5403 promotes plasmid rearrangements and degradation of the Klebsiella pneumoniae carbapenemase (KPC) transposon Tn4401.</title>
        <authorList>
            <person name="Sheppard A.E."/>
            <person name="Barry K.E."/>
            <person name="Parikh H.I."/>
            <person name="Vegesana K."/>
            <person name="Sebra R."/>
            <person name="George S."/>
            <person name="Sanderson N.D."/>
            <person name="Stoesser N."/>
            <person name="Eyre D.W."/>
            <person name="Crook D.W."/>
            <person name="Walker A.S."/>
            <person name="Mathers A.J."/>
        </authorList>
    </citation>
    <scope>NUCLEOTIDE SEQUENCE [LARGE SCALE GENOMIC DNA]</scope>
    <source>
        <strain evidence="1 2">CAV1921</strain>
    </source>
</reference>
<dbReference type="Gene3D" id="2.10.10.80">
    <property type="match status" value="1"/>
</dbReference>
<evidence type="ECO:0008006" key="3">
    <source>
        <dbReference type="Google" id="ProtNLM"/>
    </source>
</evidence>